<accession>A0A6A5H8I9</accession>
<dbReference type="EMBL" id="WUAV01000003">
    <property type="protein sequence ID" value="KAF1763527.1"/>
    <property type="molecule type" value="Genomic_DNA"/>
</dbReference>
<reference evidence="4 5" key="1">
    <citation type="submission" date="2019-12" db="EMBL/GenBank/DDBJ databases">
        <title>Chromosome-level assembly of the Caenorhabditis remanei genome.</title>
        <authorList>
            <person name="Teterina A.A."/>
            <person name="Willis J.H."/>
            <person name="Phillips P.C."/>
        </authorList>
    </citation>
    <scope>NUCLEOTIDE SEQUENCE [LARGE SCALE GENOMIC DNA]</scope>
    <source>
        <strain evidence="4 5">PX506</strain>
        <tissue evidence="4">Whole organism</tissue>
    </source>
</reference>
<dbReference type="Proteomes" id="UP000483820">
    <property type="component" value="Chromosome III"/>
</dbReference>
<feature type="compositionally biased region" description="Polar residues" evidence="1">
    <location>
        <begin position="544"/>
        <end position="558"/>
    </location>
</feature>
<feature type="domain" description="C6" evidence="3">
    <location>
        <begin position="274"/>
        <end position="368"/>
    </location>
</feature>
<protein>
    <recommendedName>
        <fullName evidence="3">C6 domain-containing protein</fullName>
    </recommendedName>
</protein>
<dbReference type="AlphaFoldDB" id="A0A6A5H8I9"/>
<name>A0A6A5H8I9_CAERE</name>
<feature type="compositionally biased region" description="Polar residues" evidence="1">
    <location>
        <begin position="12"/>
        <end position="21"/>
    </location>
</feature>
<evidence type="ECO:0000256" key="2">
    <source>
        <dbReference type="SAM" id="Phobius"/>
    </source>
</evidence>
<feature type="region of interest" description="Disordered" evidence="1">
    <location>
        <begin position="528"/>
        <end position="592"/>
    </location>
</feature>
<evidence type="ECO:0000259" key="3">
    <source>
        <dbReference type="SMART" id="SM01048"/>
    </source>
</evidence>
<dbReference type="SMART" id="SM01048">
    <property type="entry name" value="C6"/>
    <property type="match status" value="2"/>
</dbReference>
<dbReference type="Pfam" id="PF05568">
    <property type="entry name" value="ASFV_J13L"/>
    <property type="match status" value="1"/>
</dbReference>
<feature type="region of interest" description="Disordered" evidence="1">
    <location>
        <begin position="1"/>
        <end position="61"/>
    </location>
</feature>
<evidence type="ECO:0000313" key="4">
    <source>
        <dbReference type="EMBL" id="KAF1763527.1"/>
    </source>
</evidence>
<gene>
    <name evidence="4" type="ORF">GCK72_011793</name>
</gene>
<proteinExistence type="predicted"/>
<dbReference type="InterPro" id="IPR005098">
    <property type="entry name" value="DUF281"/>
</dbReference>
<keyword evidence="2" id="KW-0812">Transmembrane</keyword>
<feature type="compositionally biased region" description="Low complexity" evidence="1">
    <location>
        <begin position="42"/>
        <end position="60"/>
    </location>
</feature>
<dbReference type="InterPro" id="IPR008385">
    <property type="entry name" value="ASFV_p54"/>
</dbReference>
<feature type="transmembrane region" description="Helical" evidence="2">
    <location>
        <begin position="490"/>
        <end position="508"/>
    </location>
</feature>
<dbReference type="CTD" id="9815855"/>
<evidence type="ECO:0000313" key="5">
    <source>
        <dbReference type="Proteomes" id="UP000483820"/>
    </source>
</evidence>
<feature type="domain" description="C6" evidence="3">
    <location>
        <begin position="172"/>
        <end position="265"/>
    </location>
</feature>
<dbReference type="PANTHER" id="PTHR36517:SF1">
    <property type="entry name" value="C6 DOMAIN-CONTAINING PROTEIN-RELATED"/>
    <property type="match status" value="1"/>
</dbReference>
<sequence length="677" mass="71183">MCVRMIPPEEVSISTTASSLPTDAPGEITTERTATSSETGSPTTGVPVTDTPVTDTPVTEDPTDLCTTCNIQTIKPDPIPTGVVFSFVENAADGECIETKATCTRNDGMICTDIKMFATTATGQVSITDSTTTTEVSATLTCANDGTYSWGTTIGITKLACQFESCTTPTPCQTCDISKISPTNPLPGTSFVSEENVVNGCQVITVTCKRDDGLICSSVAVQAEFPTGISELSSTMNGDSATSVIECNENGKYSYRGIEITALSCDFIQCPPPCTSCDISTIPLTVPPAGTSLIPQENTINGCKAATITCQREDGQVCTSVAVQATTSTGVSEIGSTMGLGVATAELTCSADGKYTTGTGTEITGLSCNFNQCPPPPSCLTCDINTIAPKNLPMGTSFTSTTTILNNCRLTTITCKRDDGLICSSVAVWVTSLFGTFALRTNYNNDNVATTITCNANGIYSAPMLPGISAISCVFNQCPPCKFNSNSRNILVTIMLFMITYQLCLFYYKIIFVEMCVRMIPPEEVSISTTASSLPTDEPVEVTTEGTATSSETDSPSTGVPVTDTPVTDTPVTDTPVTDTPVTDEPVTEDPTDQCTECDIGAIMRDSIPDVQFEFLDTTESGQCTTNKVTCKRTDTMICTDIKMFATTATGQVSITDSTTTTKVSATLTCANDGTVS</sequence>
<dbReference type="KEGG" id="crq:GCK72_011793"/>
<comment type="caution">
    <text evidence="4">The sequence shown here is derived from an EMBL/GenBank/DDBJ whole genome shotgun (WGS) entry which is preliminary data.</text>
</comment>
<evidence type="ECO:0000256" key="1">
    <source>
        <dbReference type="SAM" id="MobiDB-lite"/>
    </source>
</evidence>
<organism evidence="4 5">
    <name type="scientific">Caenorhabditis remanei</name>
    <name type="common">Caenorhabditis vulgaris</name>
    <dbReference type="NCBI Taxonomy" id="31234"/>
    <lineage>
        <taxon>Eukaryota</taxon>
        <taxon>Metazoa</taxon>
        <taxon>Ecdysozoa</taxon>
        <taxon>Nematoda</taxon>
        <taxon>Chromadorea</taxon>
        <taxon>Rhabditida</taxon>
        <taxon>Rhabditina</taxon>
        <taxon>Rhabditomorpha</taxon>
        <taxon>Rhabditoidea</taxon>
        <taxon>Rhabditidae</taxon>
        <taxon>Peloderinae</taxon>
        <taxon>Caenorhabditis</taxon>
    </lineage>
</organism>
<dbReference type="Pfam" id="PF03436">
    <property type="entry name" value="DUF281"/>
    <property type="match status" value="4"/>
</dbReference>
<keyword evidence="2" id="KW-0472">Membrane</keyword>
<dbReference type="InterPro" id="IPR002601">
    <property type="entry name" value="C6_domain"/>
</dbReference>
<dbReference type="RefSeq" id="XP_003100816.2">
    <property type="nucleotide sequence ID" value="XM_003100768.2"/>
</dbReference>
<feature type="compositionally biased region" description="Polar residues" evidence="1">
    <location>
        <begin position="31"/>
        <end position="41"/>
    </location>
</feature>
<keyword evidence="2" id="KW-1133">Transmembrane helix</keyword>
<dbReference type="GeneID" id="9815855"/>
<dbReference type="PANTHER" id="PTHR36517">
    <property type="entry name" value="PROTEIN CBG25732"/>
    <property type="match status" value="1"/>
</dbReference>
<feature type="compositionally biased region" description="Low complexity" evidence="1">
    <location>
        <begin position="560"/>
        <end position="585"/>
    </location>
</feature>